<evidence type="ECO:0000313" key="3">
    <source>
        <dbReference type="Proteomes" id="UP000644610"/>
    </source>
</evidence>
<keyword evidence="3" id="KW-1185">Reference proteome</keyword>
<sequence length="66" mass="7062">MGSPRRTYRRGDAIPVRHPLVGDLILWQESFSVDSAPGQRLVTTQAAPGSPSEEALAKLGAMMGRA</sequence>
<dbReference type="InterPro" id="IPR041413">
    <property type="entry name" value="MLTR_LBD"/>
</dbReference>
<name>A0A8J3UZW7_9ACTN</name>
<dbReference type="AlphaFoldDB" id="A0A8J3UZW7"/>
<reference evidence="2" key="1">
    <citation type="submission" date="2021-01" db="EMBL/GenBank/DDBJ databases">
        <title>Whole genome shotgun sequence of Planotetraspora silvatica NBRC 100141.</title>
        <authorList>
            <person name="Komaki H."/>
            <person name="Tamura T."/>
        </authorList>
    </citation>
    <scope>NUCLEOTIDE SEQUENCE</scope>
    <source>
        <strain evidence="2">NBRC 100141</strain>
    </source>
</reference>
<comment type="caution">
    <text evidence="2">The sequence shown here is derived from an EMBL/GenBank/DDBJ whole genome shotgun (WGS) entry which is preliminary data.</text>
</comment>
<gene>
    <name evidence="2" type="ORF">Psi02_79330</name>
</gene>
<dbReference type="EMBL" id="BOOQ01000074">
    <property type="protein sequence ID" value="GII51509.1"/>
    <property type="molecule type" value="Genomic_DNA"/>
</dbReference>
<accession>A0A8J3UZW7</accession>
<organism evidence="2 3">
    <name type="scientific">Planotetraspora silvatica</name>
    <dbReference type="NCBI Taxonomy" id="234614"/>
    <lineage>
        <taxon>Bacteria</taxon>
        <taxon>Bacillati</taxon>
        <taxon>Actinomycetota</taxon>
        <taxon>Actinomycetes</taxon>
        <taxon>Streptosporangiales</taxon>
        <taxon>Streptosporangiaceae</taxon>
        <taxon>Planotetraspora</taxon>
    </lineage>
</organism>
<feature type="domain" description="MmyB-like transcription regulator ligand binding" evidence="1">
    <location>
        <begin position="9"/>
        <end position="59"/>
    </location>
</feature>
<evidence type="ECO:0000313" key="2">
    <source>
        <dbReference type="EMBL" id="GII51509.1"/>
    </source>
</evidence>
<dbReference type="Proteomes" id="UP000644610">
    <property type="component" value="Unassembled WGS sequence"/>
</dbReference>
<evidence type="ECO:0000259" key="1">
    <source>
        <dbReference type="Pfam" id="PF17765"/>
    </source>
</evidence>
<dbReference type="Pfam" id="PF17765">
    <property type="entry name" value="MLTR_LBD"/>
    <property type="match status" value="1"/>
</dbReference>
<proteinExistence type="predicted"/>
<dbReference type="Gene3D" id="3.30.450.180">
    <property type="match status" value="1"/>
</dbReference>
<protein>
    <recommendedName>
        <fullName evidence="1">MmyB-like transcription regulator ligand binding domain-containing protein</fullName>
    </recommendedName>
</protein>